<dbReference type="NCBIfam" id="TIGR03624">
    <property type="entry name" value="putative hydrolase"/>
    <property type="match status" value="1"/>
</dbReference>
<dbReference type="Proteomes" id="UP001596266">
    <property type="component" value="Unassembled WGS sequence"/>
</dbReference>
<evidence type="ECO:0000313" key="1">
    <source>
        <dbReference type="EMBL" id="MFC6397558.1"/>
    </source>
</evidence>
<gene>
    <name evidence="1" type="ORF">ACFP57_11275</name>
</gene>
<reference evidence="2" key="1">
    <citation type="journal article" date="2019" name="Int. J. Syst. Evol. Microbiol.">
        <title>The Global Catalogue of Microorganisms (GCM) 10K type strain sequencing project: providing services to taxonomists for standard genome sequencing and annotation.</title>
        <authorList>
            <consortium name="The Broad Institute Genomics Platform"/>
            <consortium name="The Broad Institute Genome Sequencing Center for Infectious Disease"/>
            <person name="Wu L."/>
            <person name="Ma J."/>
        </authorList>
    </citation>
    <scope>NUCLEOTIDE SEQUENCE [LARGE SCALE GENOMIC DNA]</scope>
    <source>
        <strain evidence="2">CGMCC 1.15277</strain>
    </source>
</reference>
<keyword evidence="1" id="KW-0482">Metalloprotease</keyword>
<organism evidence="1 2">
    <name type="scientific">Luteococcus sanguinis</name>
    <dbReference type="NCBI Taxonomy" id="174038"/>
    <lineage>
        <taxon>Bacteria</taxon>
        <taxon>Bacillati</taxon>
        <taxon>Actinomycetota</taxon>
        <taxon>Actinomycetes</taxon>
        <taxon>Propionibacteriales</taxon>
        <taxon>Propionibacteriaceae</taxon>
        <taxon>Luteococcus</taxon>
    </lineage>
</organism>
<accession>A0ABW1X3E2</accession>
<dbReference type="PANTHER" id="PTHR39420">
    <property type="match status" value="1"/>
</dbReference>
<dbReference type="GO" id="GO:0008237">
    <property type="term" value="F:metallopeptidase activity"/>
    <property type="evidence" value="ECO:0007669"/>
    <property type="project" value="UniProtKB-KW"/>
</dbReference>
<evidence type="ECO:0000313" key="2">
    <source>
        <dbReference type="Proteomes" id="UP001596266"/>
    </source>
</evidence>
<comment type="caution">
    <text evidence="1">The sequence shown here is derived from an EMBL/GenBank/DDBJ whole genome shotgun (WGS) entry which is preliminary data.</text>
</comment>
<dbReference type="InterPro" id="IPR018766">
    <property type="entry name" value="Zinicin_2"/>
</dbReference>
<dbReference type="SUPFAM" id="SSF55486">
    <property type="entry name" value="Metalloproteases ('zincins'), catalytic domain"/>
    <property type="match status" value="1"/>
</dbReference>
<dbReference type="InterPro" id="IPR042271">
    <property type="entry name" value="Zinicin_2_N"/>
</dbReference>
<keyword evidence="1" id="KW-0645">Protease</keyword>
<keyword evidence="1" id="KW-0378">Hydrolase</keyword>
<dbReference type="EMBL" id="JBHSUA010000021">
    <property type="protein sequence ID" value="MFC6397558.1"/>
    <property type="molecule type" value="Genomic_DNA"/>
</dbReference>
<dbReference type="Gene3D" id="1.20.150.30">
    <property type="entry name" value="Zincin-like metallopeptidase, N-terminal domain"/>
    <property type="match status" value="1"/>
</dbReference>
<dbReference type="Pfam" id="PF10103">
    <property type="entry name" value="Zincin_2"/>
    <property type="match status" value="1"/>
</dbReference>
<keyword evidence="2" id="KW-1185">Reference proteome</keyword>
<dbReference type="PANTHER" id="PTHR39420:SF2">
    <property type="entry name" value="HYDROLASE"/>
    <property type="match status" value="1"/>
</dbReference>
<name>A0ABW1X3E2_9ACTN</name>
<dbReference type="RefSeq" id="WP_343886284.1">
    <property type="nucleotide sequence ID" value="NZ_BAAAKI010000013.1"/>
</dbReference>
<protein>
    <submittedName>
        <fullName evidence="1">Zinc-dependent metalloprotease</fullName>
    </submittedName>
</protein>
<proteinExistence type="predicted"/>
<sequence length="461" mass="49536">MSDDSRKPEDRDPQEMLAEMLRQMGITPGVDGQIDLGALLGRLQQQMVAFGMGAHASGGGVNWQQTRALTRQVTASLGSDPTPSDAERRQLTEVTRLAELWLDEACDFAQVPAAAQAWSRAEWVEHTMDAWQQVSGPVVASIATAMSTMLSGGAMGGAMGALPPELGALSNMLAPMMKQAAGAMYSMQLAQAIGKLSTQVLTGSEIGFQLLDVPRVTALPTNVAAFAEGLEVSADDVLLYLLLREAARQRLFSQVTWLGPQMLALVEHYAREISIDASALEDAIDVDEMSQLTPEKLAEISEQLQGKLFEPTQTAEQVEILGRLETLVALVEGWVDEVVAQAAGRFMPAAGALSETLRRRRVTGGPAEEVLKSLLGLELRPRRVRDAANLWAALTVDRGVGGRDAVWHHPDLIPTAADLDDPLGYVSGESTTQLDDLDAELARLLEQERPDDPSTGDAPQG</sequence>